<evidence type="ECO:0000256" key="8">
    <source>
        <dbReference type="ARBA" id="ARBA00022691"/>
    </source>
</evidence>
<dbReference type="Pfam" id="PF21016">
    <property type="entry name" value="RlmN_N"/>
    <property type="match status" value="1"/>
</dbReference>
<feature type="domain" description="Radical SAM core" evidence="13">
    <location>
        <begin position="93"/>
        <end position="320"/>
    </location>
</feature>
<name>A0A644WQW5_9ZZZZ</name>
<reference evidence="14" key="1">
    <citation type="submission" date="2019-08" db="EMBL/GenBank/DDBJ databases">
        <authorList>
            <person name="Kucharzyk K."/>
            <person name="Murdoch R.W."/>
            <person name="Higgins S."/>
            <person name="Loffler F."/>
        </authorList>
    </citation>
    <scope>NUCLEOTIDE SEQUENCE</scope>
</reference>
<evidence type="ECO:0000256" key="2">
    <source>
        <dbReference type="ARBA" id="ARBA00004496"/>
    </source>
</evidence>
<dbReference type="SUPFAM" id="SSF102114">
    <property type="entry name" value="Radical SAM enzymes"/>
    <property type="match status" value="1"/>
</dbReference>
<dbReference type="InterPro" id="IPR004383">
    <property type="entry name" value="rRNA_lsu_MTrfase_RlmN/Cfr"/>
</dbReference>
<dbReference type="Gene3D" id="3.20.20.70">
    <property type="entry name" value="Aldolase class I"/>
    <property type="match status" value="1"/>
</dbReference>
<dbReference type="InterPro" id="IPR040072">
    <property type="entry name" value="Methyltransferase_A"/>
</dbReference>
<dbReference type="InterPro" id="IPR007197">
    <property type="entry name" value="rSAM"/>
</dbReference>
<dbReference type="PANTHER" id="PTHR30544:SF5">
    <property type="entry name" value="RADICAL SAM CORE DOMAIN-CONTAINING PROTEIN"/>
    <property type="match status" value="1"/>
</dbReference>
<evidence type="ECO:0000256" key="7">
    <source>
        <dbReference type="ARBA" id="ARBA00022679"/>
    </source>
</evidence>
<dbReference type="InterPro" id="IPR048641">
    <property type="entry name" value="RlmN_N"/>
</dbReference>
<dbReference type="EMBL" id="VSSQ01001196">
    <property type="protein sequence ID" value="MPM06089.1"/>
    <property type="molecule type" value="Genomic_DNA"/>
</dbReference>
<evidence type="ECO:0000256" key="10">
    <source>
        <dbReference type="ARBA" id="ARBA00022723"/>
    </source>
</evidence>
<dbReference type="PANTHER" id="PTHR30544">
    <property type="entry name" value="23S RRNA METHYLTRANSFERASE"/>
    <property type="match status" value="1"/>
</dbReference>
<dbReference type="CDD" id="cd01335">
    <property type="entry name" value="Radical_SAM"/>
    <property type="match status" value="1"/>
</dbReference>
<keyword evidence="4" id="KW-0963">Cytoplasm</keyword>
<evidence type="ECO:0000256" key="9">
    <source>
        <dbReference type="ARBA" id="ARBA00022694"/>
    </source>
</evidence>
<dbReference type="SFLD" id="SFLDS00029">
    <property type="entry name" value="Radical_SAM"/>
    <property type="match status" value="1"/>
</dbReference>
<gene>
    <name evidence="14" type="primary">rlmN_14</name>
    <name evidence="14" type="ORF">SDC9_52384</name>
</gene>
<evidence type="ECO:0000313" key="14">
    <source>
        <dbReference type="EMBL" id="MPM06089.1"/>
    </source>
</evidence>
<evidence type="ECO:0000256" key="12">
    <source>
        <dbReference type="ARBA" id="ARBA00023014"/>
    </source>
</evidence>
<dbReference type="Gene3D" id="1.10.150.530">
    <property type="match status" value="1"/>
</dbReference>
<dbReference type="GO" id="GO:0051539">
    <property type="term" value="F:4 iron, 4 sulfur cluster binding"/>
    <property type="evidence" value="ECO:0007669"/>
    <property type="project" value="UniProtKB-KW"/>
</dbReference>
<keyword evidence="9" id="KW-0819">tRNA processing</keyword>
<dbReference type="SFLD" id="SFLDF00275">
    <property type="entry name" value="adenosine_C2_methyltransferase"/>
    <property type="match status" value="1"/>
</dbReference>
<evidence type="ECO:0000259" key="13">
    <source>
        <dbReference type="PROSITE" id="PS51918"/>
    </source>
</evidence>
<comment type="subcellular location">
    <subcellularLocation>
        <location evidence="2">Cytoplasm</location>
    </subcellularLocation>
</comment>
<keyword evidence="8" id="KW-0949">S-adenosyl-L-methionine</keyword>
<comment type="cofactor">
    <cofactor evidence="1">
        <name>[4Fe-4S] cluster</name>
        <dbReference type="ChEBI" id="CHEBI:49883"/>
    </cofactor>
</comment>
<dbReference type="GO" id="GO:0046872">
    <property type="term" value="F:metal ion binding"/>
    <property type="evidence" value="ECO:0007669"/>
    <property type="project" value="UniProtKB-KW"/>
</dbReference>
<dbReference type="InterPro" id="IPR027492">
    <property type="entry name" value="RNA_MTrfase_RlmN"/>
</dbReference>
<keyword evidence="7 14" id="KW-0808">Transferase</keyword>
<dbReference type="Pfam" id="PF04055">
    <property type="entry name" value="Radical_SAM"/>
    <property type="match status" value="1"/>
</dbReference>
<dbReference type="GO" id="GO:0030488">
    <property type="term" value="P:tRNA methylation"/>
    <property type="evidence" value="ECO:0007669"/>
    <property type="project" value="InterPro"/>
</dbReference>
<evidence type="ECO:0000256" key="4">
    <source>
        <dbReference type="ARBA" id="ARBA00022490"/>
    </source>
</evidence>
<evidence type="ECO:0000256" key="3">
    <source>
        <dbReference type="ARBA" id="ARBA00022485"/>
    </source>
</evidence>
<dbReference type="GO" id="GO:0070475">
    <property type="term" value="P:rRNA base methylation"/>
    <property type="evidence" value="ECO:0007669"/>
    <property type="project" value="InterPro"/>
</dbReference>
<evidence type="ECO:0000256" key="6">
    <source>
        <dbReference type="ARBA" id="ARBA00022603"/>
    </source>
</evidence>
<dbReference type="NCBIfam" id="TIGR00048">
    <property type="entry name" value="rRNA_mod_RlmN"/>
    <property type="match status" value="1"/>
</dbReference>
<dbReference type="GO" id="GO:0005737">
    <property type="term" value="C:cytoplasm"/>
    <property type="evidence" value="ECO:0007669"/>
    <property type="project" value="UniProtKB-SubCell"/>
</dbReference>
<organism evidence="14">
    <name type="scientific">bioreactor metagenome</name>
    <dbReference type="NCBI Taxonomy" id="1076179"/>
    <lineage>
        <taxon>unclassified sequences</taxon>
        <taxon>metagenomes</taxon>
        <taxon>ecological metagenomes</taxon>
    </lineage>
</organism>
<evidence type="ECO:0000256" key="11">
    <source>
        <dbReference type="ARBA" id="ARBA00023004"/>
    </source>
</evidence>
<keyword evidence="5" id="KW-0698">rRNA processing</keyword>
<dbReference type="SFLD" id="SFLDG01062">
    <property type="entry name" value="methyltransferase_(Class_A)"/>
    <property type="match status" value="1"/>
</dbReference>
<evidence type="ECO:0000256" key="5">
    <source>
        <dbReference type="ARBA" id="ARBA00022552"/>
    </source>
</evidence>
<keyword evidence="10" id="KW-0479">Metal-binding</keyword>
<dbReference type="PIRSF" id="PIRSF006004">
    <property type="entry name" value="CHP00048"/>
    <property type="match status" value="1"/>
</dbReference>
<keyword evidence="6 14" id="KW-0489">Methyltransferase</keyword>
<evidence type="ECO:0000256" key="1">
    <source>
        <dbReference type="ARBA" id="ARBA00001966"/>
    </source>
</evidence>
<proteinExistence type="predicted"/>
<keyword evidence="3" id="KW-0004">4Fe-4S</keyword>
<comment type="caution">
    <text evidence="14">The sequence shown here is derived from an EMBL/GenBank/DDBJ whole genome shotgun (WGS) entry which is preliminary data.</text>
</comment>
<keyword evidence="11" id="KW-0408">Iron</keyword>
<protein>
    <submittedName>
        <fullName evidence="14">Putative dual-specificity RNA methyltransferase RlmN</fullName>
        <ecNumber evidence="14">2.1.1.192</ecNumber>
    </submittedName>
</protein>
<accession>A0A644WQW5</accession>
<keyword evidence="12" id="KW-0411">Iron-sulfur</keyword>
<dbReference type="PROSITE" id="PS51918">
    <property type="entry name" value="RADICAL_SAM"/>
    <property type="match status" value="1"/>
</dbReference>
<dbReference type="AlphaFoldDB" id="A0A644WQW5"/>
<dbReference type="EC" id="2.1.1.192" evidence="14"/>
<dbReference type="GO" id="GO:0008173">
    <property type="term" value="F:RNA methyltransferase activity"/>
    <property type="evidence" value="ECO:0007669"/>
    <property type="project" value="InterPro"/>
</dbReference>
<dbReference type="InterPro" id="IPR013785">
    <property type="entry name" value="Aldolase_TIM"/>
</dbReference>
<dbReference type="InterPro" id="IPR058240">
    <property type="entry name" value="rSAM_sf"/>
</dbReference>
<sequence>MFGLLPEEIAVIIEQYGARSFTAKQIAEWMYAKHVFSYDEMSNLPKHFREQLKADFPKILQPYSDVQVSKDGTKKYLFEYSGNRIVETAVIPDEDRLTVCVSSQVGCRYGCRFCATGAIGFHGNLSAGEILNQLMAIDEHDKITNIVYMGMGEPLDNWAEVFKSLEILTSEKLMNIGAGRITVSTIGIHARFSDLIEKTRVNIAISLHSPFPEERLHIMPAQISNPISDILDMIAEADLPRHRKISFEYILFKGINISRSHASKLADMAMRCHAHINLIVYNAVPGLPFEAPADKDVLIFQNEIIKRGATATLRRSRGLDIAAACGTLAGRKNQK</sequence>